<evidence type="ECO:0000256" key="1">
    <source>
        <dbReference type="SAM" id="SignalP"/>
    </source>
</evidence>
<reference evidence="2" key="3">
    <citation type="submission" date="2019-06" db="EMBL/GenBank/DDBJ databases">
        <title>A comparative analysis of the Nautiliaceae.</title>
        <authorList>
            <person name="Grosche A."/>
            <person name="Smedile F."/>
            <person name="Vetriani C."/>
        </authorList>
    </citation>
    <scope>NUCLEOTIDE SEQUENCE</scope>
    <source>
        <strain evidence="2">TB6</strain>
    </source>
</reference>
<dbReference type="EMBL" id="RJVK01000002">
    <property type="protein sequence ID" value="ROR39968.1"/>
    <property type="molecule type" value="Genomic_DNA"/>
</dbReference>
<evidence type="ECO:0000313" key="2">
    <source>
        <dbReference type="EMBL" id="QCI27854.1"/>
    </source>
</evidence>
<accession>A0AAJ4RCY4</accession>
<gene>
    <name evidence="2" type="ORF">C6V80_02400</name>
    <name evidence="3" type="ORF">EDC58_0948</name>
</gene>
<reference evidence="3 4" key="2">
    <citation type="submission" date="2018-11" db="EMBL/GenBank/DDBJ databases">
        <title>Genomic Encyclopedia of Type Strains, Phase IV (KMG-IV): sequencing the most valuable type-strain genomes for metagenomic binning, comparative biology and taxonomic classification.</title>
        <authorList>
            <person name="Goeker M."/>
        </authorList>
    </citation>
    <scope>NUCLEOTIDE SEQUENCE [LARGE SCALE GENOMIC DNA]</scope>
    <source>
        <strain evidence="3 4">DSM 27783</strain>
    </source>
</reference>
<name>A0AAJ4RCY4_9BACT</name>
<keyword evidence="1" id="KW-0732">Signal</keyword>
<reference evidence="5" key="1">
    <citation type="submission" date="2018-03" db="EMBL/GenBank/DDBJ databases">
        <title>A comparative analysis of the Nautiliaceae.</title>
        <authorList>
            <person name="Grosche A."/>
            <person name="Smedile F."/>
            <person name="Vetriani C."/>
        </authorList>
    </citation>
    <scope>NUCLEOTIDE SEQUENCE [LARGE SCALE GENOMIC DNA]</scope>
    <source>
        <strain evidence="5">TB6</strain>
    </source>
</reference>
<dbReference type="Proteomes" id="UP000298805">
    <property type="component" value="Chromosome"/>
</dbReference>
<evidence type="ECO:0000313" key="5">
    <source>
        <dbReference type="Proteomes" id="UP000298805"/>
    </source>
</evidence>
<protein>
    <submittedName>
        <fullName evidence="3">Uncharacterized protein</fullName>
    </submittedName>
</protein>
<dbReference type="AlphaFoldDB" id="A0AAJ4RCY4"/>
<dbReference type="Proteomes" id="UP000272781">
    <property type="component" value="Unassembled WGS sequence"/>
</dbReference>
<feature type="signal peptide" evidence="1">
    <location>
        <begin position="1"/>
        <end position="16"/>
    </location>
</feature>
<dbReference type="EMBL" id="CP027432">
    <property type="protein sequence ID" value="QCI27854.1"/>
    <property type="molecule type" value="Genomic_DNA"/>
</dbReference>
<evidence type="ECO:0000313" key="4">
    <source>
        <dbReference type="Proteomes" id="UP000272781"/>
    </source>
</evidence>
<dbReference type="RefSeq" id="WP_123352353.1">
    <property type="nucleotide sequence ID" value="NZ_CP027432.2"/>
</dbReference>
<feature type="chain" id="PRO_5042605683" evidence="1">
    <location>
        <begin position="17"/>
        <end position="1214"/>
    </location>
</feature>
<proteinExistence type="predicted"/>
<organism evidence="3 4">
    <name type="scientific">Caminibacter pacificus</name>
    <dbReference type="NCBI Taxonomy" id="1424653"/>
    <lineage>
        <taxon>Bacteria</taxon>
        <taxon>Pseudomonadati</taxon>
        <taxon>Campylobacterota</taxon>
        <taxon>Epsilonproteobacteria</taxon>
        <taxon>Nautiliales</taxon>
        <taxon>Nautiliaceae</taxon>
        <taxon>Caminibacter</taxon>
    </lineage>
</organism>
<keyword evidence="5" id="KW-1185">Reference proteome</keyword>
<sequence length="1214" mass="134923">MKKLLLYILLMVFSFAAEHEFTLTKSYNIHGNYKFIGNAVLEVNTNYNYEGWVQSLDGDWGYNVNNGQVEYLLVNNWWTYVGDLKVNNFNFLKYIDVDNDNTTYDSSSSDLTIPAGSKIIYARLYWTGFIYDDSDDIQKAKEAKIKINDGDYVDVNVDTQGFSDTEGFDYVSWDSQFIRYISYKDVTNLFDNMTFDGNPINITVANVNAVQGWHRGLGTHGAWSLVVVYKNANETFKNISIFTGYKSVFDNTVNINISGFYTPPSGDVKSNISVFATEGDKGVFGNDYLKVANKDGNLIDVTNNTSYPNAKDDIFDSTITTNEQRNPDIQNNMGIDIDTFPIGVDGDTNHPQIIGNSQTSTTIQASSGGDAYMLDTIIFSTDLYVPKVCYDNLEFYDENGNLLNAGSTVPVGSEIMVSFDVKNMDNEIAKNVFVRNVFDDNVTSYVENSTDVKNIGASSFLHLDDGETIDNLGVYYFDENKTWSVGILGDDNNAFLPTTTNPNYVATIHFKAKIENEGNITYNFLTNYIYTIGNNEYTYDDILPKCEDFDNGLSSYTPVAGSFNVVEPTFTGDFDPLDVNNTLNEIHTKIVSKPFDMKVIKLDSTQEYLEKFKGLVKVDIIKDPTDNDECKNNEALWTNYILFNNSSSTDIDDINMSQAVKKARFRIVYLTDGNGNIVEDTNNACLDKTYNCVWGLLTQIATSRYGNSCPTGDLKDSEYCDVPCAVECNYRRNRVQGGGDVPSEECLKCIFGAYGESVCSRDDFSVRPDRFKITPNTTGKLKAGKVYTFTIEALDADGNAAKGYDEKLSLVNKSPLLEYNDTKASLGCQRGVLSLADINSAQFTDGVANVKLTYSEVGDLNMTLKELNGNEFAKVDEKDGANPNGIYITEAQKTVTYIPDHFSLTTPSYLDGGNGFTYMSNDLNMSSVLSFTVKAENANNVLTKNYKNGCYAKDLSVTVTHSTVPVTEQIIYKEENETGIHNIANTQNIVFTAVKEKFADGIGNVKAYINFVKNYSSPENPFTMTLNHLNVLDSDGVSGNNVVNQTANFIYGRIVIPNIASYSNVIHNTVKYEYYKNGNWYVNGNHTSNAFGDINVTKSILPNVSALAGTINGGYQDLKYVTSHPLPYSVKAHYAISSWLWYHPKATIYLDPSATNLNCLTHPCNKIDFLAVAGGWAGIGDNNSTYAPENNRTVKAKSSADVNASKSQVRTINW</sequence>
<evidence type="ECO:0000313" key="3">
    <source>
        <dbReference type="EMBL" id="ROR39968.1"/>
    </source>
</evidence>